<organism evidence="2 3">
    <name type="scientific">Caerostris extrusa</name>
    <name type="common">Bark spider</name>
    <name type="synonym">Caerostris bankana</name>
    <dbReference type="NCBI Taxonomy" id="172846"/>
    <lineage>
        <taxon>Eukaryota</taxon>
        <taxon>Metazoa</taxon>
        <taxon>Ecdysozoa</taxon>
        <taxon>Arthropoda</taxon>
        <taxon>Chelicerata</taxon>
        <taxon>Arachnida</taxon>
        <taxon>Araneae</taxon>
        <taxon>Araneomorphae</taxon>
        <taxon>Entelegynae</taxon>
        <taxon>Araneoidea</taxon>
        <taxon>Araneidae</taxon>
        <taxon>Caerostris</taxon>
    </lineage>
</organism>
<protein>
    <submittedName>
        <fullName evidence="2">Uncharacterized protein</fullName>
    </submittedName>
</protein>
<evidence type="ECO:0000313" key="3">
    <source>
        <dbReference type="Proteomes" id="UP001054945"/>
    </source>
</evidence>
<dbReference type="AlphaFoldDB" id="A0AAV4NNM2"/>
<name>A0AAV4NNM2_CAEEX</name>
<accession>A0AAV4NNM2</accession>
<proteinExistence type="predicted"/>
<evidence type="ECO:0000256" key="1">
    <source>
        <dbReference type="SAM" id="MobiDB-lite"/>
    </source>
</evidence>
<dbReference type="EMBL" id="BPLR01003595">
    <property type="protein sequence ID" value="GIX86485.1"/>
    <property type="molecule type" value="Genomic_DNA"/>
</dbReference>
<evidence type="ECO:0000313" key="2">
    <source>
        <dbReference type="EMBL" id="GIX86485.1"/>
    </source>
</evidence>
<feature type="region of interest" description="Disordered" evidence="1">
    <location>
        <begin position="1"/>
        <end position="74"/>
    </location>
</feature>
<dbReference type="Proteomes" id="UP001054945">
    <property type="component" value="Unassembled WGS sequence"/>
</dbReference>
<gene>
    <name evidence="2" type="ORF">CEXT_599081</name>
</gene>
<comment type="caution">
    <text evidence="2">The sequence shown here is derived from an EMBL/GenBank/DDBJ whole genome shotgun (WGS) entry which is preliminary data.</text>
</comment>
<keyword evidence="3" id="KW-1185">Reference proteome</keyword>
<reference evidence="2 3" key="1">
    <citation type="submission" date="2021-06" db="EMBL/GenBank/DDBJ databases">
        <title>Caerostris extrusa draft genome.</title>
        <authorList>
            <person name="Kono N."/>
            <person name="Arakawa K."/>
        </authorList>
    </citation>
    <scope>NUCLEOTIDE SEQUENCE [LARGE SCALE GENOMIC DNA]</scope>
</reference>
<sequence>MKTKTRGVTASLPACYCSVGDGRKTESRLDRSVEDENVDDPQGYPSPSPPTHFSNTRTNSEPEDFWRPDSFPQE</sequence>
<feature type="compositionally biased region" description="Basic and acidic residues" evidence="1">
    <location>
        <begin position="21"/>
        <end position="34"/>
    </location>
</feature>